<keyword evidence="4 6" id="KW-0862">Zinc</keyword>
<dbReference type="GO" id="GO:0008270">
    <property type="term" value="F:zinc ion binding"/>
    <property type="evidence" value="ECO:0007669"/>
    <property type="project" value="UniProtKB-UniRule"/>
</dbReference>
<dbReference type="Pfam" id="PF04434">
    <property type="entry name" value="SWIM"/>
    <property type="match status" value="1"/>
</dbReference>
<evidence type="ECO:0000256" key="5">
    <source>
        <dbReference type="PROSITE-ProRule" id="PRU00325"/>
    </source>
</evidence>
<dbReference type="AlphaFoldDB" id="A0AAW2DB41"/>
<dbReference type="PANTHER" id="PTHR31669:SF293">
    <property type="entry name" value="PROTEIN FAR1-RELATED SEQUENCE"/>
    <property type="match status" value="1"/>
</dbReference>
<comment type="caution">
    <text evidence="9">The sequence shown here is derived from an EMBL/GenBank/DDBJ whole genome shotgun (WGS) entry which is preliminary data.</text>
</comment>
<comment type="function">
    <text evidence="6">Putative transcription activator involved in regulating light control of development.</text>
</comment>
<sequence length="632" mass="72648">MGNCFWADARSRIAYQYFGDVVTFDATYQTNTYKMPFVPFTGVNHHHQSVMFGCALLVNETAESYIWLLKTWLNAMLGTPPSTIIIDDDKAMAKAIANVLPNATHRLCMWHILQKVPDQLSHIYNKYPYFQGEFHHCIHDTLTIEEFELGWNKIMENYGLGDNDWLGDLYMRREKWVPAYLRRKFCAGMSTTQRSESMNKFFKDYVRSSTTISDFVYQYEQALNARYLKEKEQDVKTKNSMPILKTCYKMEVEAAKVYTRKMFMKFQEELFCSKKYKASKYCEEGVKKIYKVVAHGKENPFYEVSLDIVETKAICTCHMFEFVGIICRHILAVFVKKSLVHFFPPHYILERWTINAKKRTVHEISGDVIQVEPQISSTLMRNSLMLQFLEVAEVGSQSEKKFKHLGQTLQKVHEELLAMQDVCDVDDSGNLDNTLNNQVLSNLPIALRDPPHVPSKGRPKALRQKHPREKQLTKKRKCSICKETGHVRSNCPSHKPSRDVANTSLTPQWESMHQQSQTEESSITRLNPLVISNTLHSTSFDSLPTASYPSTASSSTMHIHPNQSTFTENGRRRLLKMEPSSTTAADSLANEKKLEPSSTTAASPPIDCEEIIIDLPPQVLEPPPQWEKCCIY</sequence>
<keyword evidence="10" id="KW-1185">Reference proteome</keyword>
<evidence type="ECO:0000259" key="8">
    <source>
        <dbReference type="PROSITE" id="PS50966"/>
    </source>
</evidence>
<dbReference type="InterPro" id="IPR031052">
    <property type="entry name" value="FHY3/FAR1"/>
</dbReference>
<dbReference type="InterPro" id="IPR001878">
    <property type="entry name" value="Znf_CCHC"/>
</dbReference>
<feature type="compositionally biased region" description="Basic residues" evidence="7">
    <location>
        <begin position="455"/>
        <end position="476"/>
    </location>
</feature>
<dbReference type="GO" id="GO:0005634">
    <property type="term" value="C:nucleus"/>
    <property type="evidence" value="ECO:0007669"/>
    <property type="project" value="UniProtKB-SubCell"/>
</dbReference>
<name>A0AAW2DB41_9ROSI</name>
<proteinExistence type="inferred from homology"/>
<comment type="subcellular location">
    <subcellularLocation>
        <location evidence="6">Nucleus</location>
    </subcellularLocation>
</comment>
<evidence type="ECO:0000256" key="7">
    <source>
        <dbReference type="SAM" id="MobiDB-lite"/>
    </source>
</evidence>
<feature type="region of interest" description="Disordered" evidence="7">
    <location>
        <begin position="446"/>
        <end position="476"/>
    </location>
</feature>
<keyword evidence="2 6" id="KW-0479">Metal-binding</keyword>
<evidence type="ECO:0000256" key="6">
    <source>
        <dbReference type="RuleBase" id="RU367018"/>
    </source>
</evidence>
<evidence type="ECO:0000256" key="4">
    <source>
        <dbReference type="ARBA" id="ARBA00022833"/>
    </source>
</evidence>
<keyword evidence="6" id="KW-0539">Nucleus</keyword>
<dbReference type="PANTHER" id="PTHR31669">
    <property type="entry name" value="PROTEIN FAR1-RELATED SEQUENCE 10-RELATED"/>
    <property type="match status" value="1"/>
</dbReference>
<evidence type="ECO:0000256" key="1">
    <source>
        <dbReference type="ARBA" id="ARBA00005889"/>
    </source>
</evidence>
<feature type="domain" description="SWIM-type" evidence="8">
    <location>
        <begin position="302"/>
        <end position="338"/>
    </location>
</feature>
<evidence type="ECO:0000313" key="10">
    <source>
        <dbReference type="Proteomes" id="UP001459277"/>
    </source>
</evidence>
<protein>
    <recommendedName>
        <fullName evidence="6">Protein FAR1-RELATED SEQUENCE</fullName>
    </recommendedName>
</protein>
<dbReference type="SUPFAM" id="SSF57756">
    <property type="entry name" value="Retrovirus zinc finger-like domains"/>
    <property type="match status" value="1"/>
</dbReference>
<dbReference type="Pfam" id="PF10551">
    <property type="entry name" value="MULE"/>
    <property type="match status" value="1"/>
</dbReference>
<accession>A0AAW2DB41</accession>
<gene>
    <name evidence="9" type="ORF">SO802_009103</name>
</gene>
<organism evidence="9 10">
    <name type="scientific">Lithocarpus litseifolius</name>
    <dbReference type="NCBI Taxonomy" id="425828"/>
    <lineage>
        <taxon>Eukaryota</taxon>
        <taxon>Viridiplantae</taxon>
        <taxon>Streptophyta</taxon>
        <taxon>Embryophyta</taxon>
        <taxon>Tracheophyta</taxon>
        <taxon>Spermatophyta</taxon>
        <taxon>Magnoliopsida</taxon>
        <taxon>eudicotyledons</taxon>
        <taxon>Gunneridae</taxon>
        <taxon>Pentapetalae</taxon>
        <taxon>rosids</taxon>
        <taxon>fabids</taxon>
        <taxon>Fagales</taxon>
        <taxon>Fagaceae</taxon>
        <taxon>Lithocarpus</taxon>
    </lineage>
</organism>
<feature type="region of interest" description="Disordered" evidence="7">
    <location>
        <begin position="578"/>
        <end position="605"/>
    </location>
</feature>
<dbReference type="GO" id="GO:0006355">
    <property type="term" value="P:regulation of DNA-templated transcription"/>
    <property type="evidence" value="ECO:0007669"/>
    <property type="project" value="UniProtKB-UniRule"/>
</dbReference>
<dbReference type="InterPro" id="IPR007527">
    <property type="entry name" value="Znf_SWIM"/>
</dbReference>
<dbReference type="InterPro" id="IPR006564">
    <property type="entry name" value="Znf_PMZ"/>
</dbReference>
<evidence type="ECO:0000256" key="2">
    <source>
        <dbReference type="ARBA" id="ARBA00022723"/>
    </source>
</evidence>
<dbReference type="InterPro" id="IPR018289">
    <property type="entry name" value="MULE_transposase_dom"/>
</dbReference>
<keyword evidence="3 5" id="KW-0863">Zinc-finger</keyword>
<evidence type="ECO:0000313" key="9">
    <source>
        <dbReference type="EMBL" id="KAL0007601.1"/>
    </source>
</evidence>
<dbReference type="EMBL" id="JAZDWU010000003">
    <property type="protein sequence ID" value="KAL0007601.1"/>
    <property type="molecule type" value="Genomic_DNA"/>
</dbReference>
<comment type="similarity">
    <text evidence="1 6">Belongs to the FHY3/FAR1 family.</text>
</comment>
<dbReference type="PROSITE" id="PS50966">
    <property type="entry name" value="ZF_SWIM"/>
    <property type="match status" value="1"/>
</dbReference>
<dbReference type="GO" id="GO:0003676">
    <property type="term" value="F:nucleic acid binding"/>
    <property type="evidence" value="ECO:0007669"/>
    <property type="project" value="InterPro"/>
</dbReference>
<dbReference type="Proteomes" id="UP001459277">
    <property type="component" value="Unassembled WGS sequence"/>
</dbReference>
<dbReference type="SMART" id="SM00575">
    <property type="entry name" value="ZnF_PMZ"/>
    <property type="match status" value="1"/>
</dbReference>
<dbReference type="InterPro" id="IPR036875">
    <property type="entry name" value="Znf_CCHC_sf"/>
</dbReference>
<reference evidence="9 10" key="1">
    <citation type="submission" date="2024-01" db="EMBL/GenBank/DDBJ databases">
        <title>A telomere-to-telomere, gap-free genome of sweet tea (Lithocarpus litseifolius).</title>
        <authorList>
            <person name="Zhou J."/>
        </authorList>
    </citation>
    <scope>NUCLEOTIDE SEQUENCE [LARGE SCALE GENOMIC DNA]</scope>
    <source>
        <strain evidence="9">Zhou-2022a</strain>
        <tissue evidence="9">Leaf</tissue>
    </source>
</reference>
<evidence type="ECO:0000256" key="3">
    <source>
        <dbReference type="ARBA" id="ARBA00022771"/>
    </source>
</evidence>
<dbReference type="SMART" id="SM00343">
    <property type="entry name" value="ZnF_C2HC"/>
    <property type="match status" value="1"/>
</dbReference>